<feature type="region of interest" description="Disordered" evidence="1">
    <location>
        <begin position="425"/>
        <end position="444"/>
    </location>
</feature>
<dbReference type="Proteomes" id="UP000807716">
    <property type="component" value="Unassembled WGS sequence"/>
</dbReference>
<feature type="region of interest" description="Disordered" evidence="1">
    <location>
        <begin position="968"/>
        <end position="991"/>
    </location>
</feature>
<feature type="region of interest" description="Disordered" evidence="1">
    <location>
        <begin position="697"/>
        <end position="746"/>
    </location>
</feature>
<dbReference type="AlphaFoldDB" id="A0A9P6QD35"/>
<feature type="region of interest" description="Disordered" evidence="1">
    <location>
        <begin position="317"/>
        <end position="351"/>
    </location>
</feature>
<feature type="compositionally biased region" description="Basic and acidic residues" evidence="1">
    <location>
        <begin position="658"/>
        <end position="667"/>
    </location>
</feature>
<gene>
    <name evidence="2" type="ORF">DFQ27_000445</name>
</gene>
<feature type="compositionally biased region" description="Low complexity" evidence="1">
    <location>
        <begin position="319"/>
        <end position="334"/>
    </location>
</feature>
<feature type="compositionally biased region" description="Low complexity" evidence="1">
    <location>
        <begin position="457"/>
        <end position="466"/>
    </location>
</feature>
<dbReference type="OrthoDB" id="2447448at2759"/>
<feature type="compositionally biased region" description="Basic and acidic residues" evidence="1">
    <location>
        <begin position="704"/>
        <end position="726"/>
    </location>
</feature>
<name>A0A9P6QD35_9FUNG</name>
<feature type="compositionally biased region" description="Polar residues" evidence="1">
    <location>
        <begin position="838"/>
        <end position="847"/>
    </location>
</feature>
<feature type="region of interest" description="Disordered" evidence="1">
    <location>
        <begin position="636"/>
        <end position="667"/>
    </location>
</feature>
<feature type="compositionally biased region" description="Basic and acidic residues" evidence="1">
    <location>
        <begin position="848"/>
        <end position="857"/>
    </location>
</feature>
<dbReference type="EMBL" id="JAAAJB010000110">
    <property type="protein sequence ID" value="KAG0265712.1"/>
    <property type="molecule type" value="Genomic_DNA"/>
</dbReference>
<evidence type="ECO:0000313" key="3">
    <source>
        <dbReference type="Proteomes" id="UP000807716"/>
    </source>
</evidence>
<organism evidence="2 3">
    <name type="scientific">Actinomortierella ambigua</name>
    <dbReference type="NCBI Taxonomy" id="1343610"/>
    <lineage>
        <taxon>Eukaryota</taxon>
        <taxon>Fungi</taxon>
        <taxon>Fungi incertae sedis</taxon>
        <taxon>Mucoromycota</taxon>
        <taxon>Mortierellomycotina</taxon>
        <taxon>Mortierellomycetes</taxon>
        <taxon>Mortierellales</taxon>
        <taxon>Mortierellaceae</taxon>
        <taxon>Actinomortierella</taxon>
    </lineage>
</organism>
<feature type="region of interest" description="Disordered" evidence="1">
    <location>
        <begin position="765"/>
        <end position="932"/>
    </location>
</feature>
<feature type="compositionally biased region" description="Polar residues" evidence="1">
    <location>
        <begin position="226"/>
        <end position="243"/>
    </location>
</feature>
<accession>A0A9P6QD35</accession>
<keyword evidence="3" id="KW-1185">Reference proteome</keyword>
<sequence length="991" mass="110317">MMEYLLPLWLRQYWLERQRRGTSSTSEIPSDIAAHFLQTCAEALSTRDPLTLETPRTCSIQQSFNIILETQRRRNVSGRSAEARRFPFYKASSSAPSPGRLSTSSSSSFYSSSFTTPATLLTMEPSDLDRLNPQEIIRLVVYFVKKSRLEYVDPETCELIHVQGETLDYPATRGHASVSTNSTLVAFDVAQSVLHSSQHPLNRPTKALLLVAIFCAANIGTWVPSNSASPTELSSVTSRQENLPLSPSSPSSSPSLSPTSPRSRSTPQTNMSFIAAKWIAKLGQALFGFPCAHAGHTHHRRTRASIELMERQRAELDSQLLQAQQQQQQQQPLQHHQEDRPTGSPVSTMTATFSPSYSYGATPLSATTTNISTASASSPNYPRSSSPRAEKWCRHCSRAMYRVLAAAKQYKEAWLQEFQQDSGIDIRERGQPQPRRQRRESSTEYELAPIHAHVHSHTTTTSSHQTRPPRPHEYAANQEISPIIVPHQKHRIRPGEDNSEDSDPELALFSIGSSSSSNELFGHHPLGTSSIPLSIPPPPRSSIRNHHNYAGDGSTSGGIHSSDVDHRTRMSRSMMDKEISMVAAEEDSPLPMTRLERDLAEAFADSTPRCRSAPPVPTTFPKTTAVVATERWDSRIGQRGRRTSKDMDTSGNNNTVVAKKEKARARSTEPLANLELDLTHSAVNKRRAPDIVKIQGGEAFSDEGQSRKDTKDVHYQEHHLRFRDRTATSSKETVGPNLPENDVVDESQPEIDEVLGDLHAIGLQERAGEGDEEEGVEDTTVLDSEALSTHSDSHLGPAEVKRHIEHDHEPDGPEAAQSDLVGDDGSEDVKETDLTEYGSFQDTYASNRSDHQHHLERQTNLSSEPNELDIPVSMAAHRDLEESYLEDDDGRSTPEYEFTEQQLLERRQDQPPQRRGSLPRRKRLVDDKRRKQEQLERIKARLEVKALGKIGPIVSFWEEKGVLEQKSVDVEEVAADDEGETATPGPGPMGP</sequence>
<proteinExistence type="predicted"/>
<reference evidence="2" key="1">
    <citation type="journal article" date="2020" name="Fungal Divers.">
        <title>Resolving the Mortierellaceae phylogeny through synthesis of multi-gene phylogenetics and phylogenomics.</title>
        <authorList>
            <person name="Vandepol N."/>
            <person name="Liber J."/>
            <person name="Desiro A."/>
            <person name="Na H."/>
            <person name="Kennedy M."/>
            <person name="Barry K."/>
            <person name="Grigoriev I.V."/>
            <person name="Miller A.N."/>
            <person name="O'Donnell K."/>
            <person name="Stajich J.E."/>
            <person name="Bonito G."/>
        </authorList>
    </citation>
    <scope>NUCLEOTIDE SEQUENCE</scope>
    <source>
        <strain evidence="2">BC1065</strain>
    </source>
</reference>
<feature type="compositionally biased region" description="Low complexity" evidence="1">
    <location>
        <begin position="370"/>
        <end position="387"/>
    </location>
</feature>
<feature type="compositionally biased region" description="Low complexity" evidence="1">
    <location>
        <begin position="244"/>
        <end position="267"/>
    </location>
</feature>
<feature type="region of interest" description="Disordered" evidence="1">
    <location>
        <begin position="226"/>
        <end position="268"/>
    </location>
</feature>
<evidence type="ECO:0000256" key="1">
    <source>
        <dbReference type="SAM" id="MobiDB-lite"/>
    </source>
</evidence>
<feature type="compositionally biased region" description="Acidic residues" evidence="1">
    <location>
        <begin position="970"/>
        <end position="980"/>
    </location>
</feature>
<feature type="compositionally biased region" description="Basic and acidic residues" evidence="1">
    <location>
        <begin position="799"/>
        <end position="811"/>
    </location>
</feature>
<protein>
    <submittedName>
        <fullName evidence="2">Uncharacterized protein</fullName>
    </submittedName>
</protein>
<evidence type="ECO:0000313" key="2">
    <source>
        <dbReference type="EMBL" id="KAG0265712.1"/>
    </source>
</evidence>
<comment type="caution">
    <text evidence="2">The sequence shown here is derived from an EMBL/GenBank/DDBJ whole genome shotgun (WGS) entry which is preliminary data.</text>
</comment>
<feature type="region of interest" description="Disordered" evidence="1">
    <location>
        <begin position="451"/>
        <end position="471"/>
    </location>
</feature>
<feature type="region of interest" description="Disordered" evidence="1">
    <location>
        <begin position="370"/>
        <end position="390"/>
    </location>
</feature>